<reference evidence="2" key="1">
    <citation type="journal article" date="2021" name="Proc. Natl. Acad. Sci. U.S.A.">
        <title>A Catalog of Tens of Thousands of Viruses from Human Metagenomes Reveals Hidden Associations with Chronic Diseases.</title>
        <authorList>
            <person name="Tisza M.J."/>
            <person name="Buck C.B."/>
        </authorList>
    </citation>
    <scope>NUCLEOTIDE SEQUENCE</scope>
    <source>
        <strain evidence="2">Cthu813</strain>
    </source>
</reference>
<proteinExistence type="predicted"/>
<name>A0A8S5VHV9_9CAUD</name>
<evidence type="ECO:0000256" key="1">
    <source>
        <dbReference type="SAM" id="Phobius"/>
    </source>
</evidence>
<protein>
    <submittedName>
        <fullName evidence="2">Uncharacterized protein</fullName>
    </submittedName>
</protein>
<sequence>MEKFREALEMILVMILSIIDETFVILEAPYIVIMCVFLSYGKCDKVYIWVPIKGLMSLWICDWKGKVDYDVDGHVLIRKLFKK</sequence>
<keyword evidence="1" id="KW-0472">Membrane</keyword>
<accession>A0A8S5VHV9</accession>
<organism evidence="2">
    <name type="scientific">Siphoviridae sp. cthu813</name>
    <dbReference type="NCBI Taxonomy" id="2825618"/>
    <lineage>
        <taxon>Viruses</taxon>
        <taxon>Duplodnaviria</taxon>
        <taxon>Heunggongvirae</taxon>
        <taxon>Uroviricota</taxon>
        <taxon>Caudoviricetes</taxon>
    </lineage>
</organism>
<keyword evidence="1" id="KW-0812">Transmembrane</keyword>
<dbReference type="EMBL" id="BK016270">
    <property type="protein sequence ID" value="DAG06362.1"/>
    <property type="molecule type" value="Genomic_DNA"/>
</dbReference>
<feature type="transmembrane region" description="Helical" evidence="1">
    <location>
        <begin position="12"/>
        <end position="40"/>
    </location>
</feature>
<evidence type="ECO:0000313" key="2">
    <source>
        <dbReference type="EMBL" id="DAG06362.1"/>
    </source>
</evidence>
<keyword evidence="1" id="KW-1133">Transmembrane helix</keyword>